<accession>A0A0R0HT55</accession>
<feature type="compositionally biased region" description="Basic residues" evidence="1">
    <location>
        <begin position="12"/>
        <end position="27"/>
    </location>
</feature>
<sequence length="101" mass="11470">MKKGYSEEEKRGRKKCNSSASSHRRAAPRHDHCTPPATQSLAKPRPPRAPTRSLIFFIFCSGFNLQIFIVIIFCFLLPILISLRLLSVPLLSSVNMLRTEE</sequence>
<protein>
    <submittedName>
        <fullName evidence="3 4">Uncharacterized protein</fullName>
    </submittedName>
</protein>
<gene>
    <name evidence="3" type="ORF">GLYMA_11G118400</name>
</gene>
<evidence type="ECO:0000313" key="5">
    <source>
        <dbReference type="Proteomes" id="UP000008827"/>
    </source>
</evidence>
<reference evidence="3 4" key="1">
    <citation type="journal article" date="2010" name="Nature">
        <title>Genome sequence of the palaeopolyploid soybean.</title>
        <authorList>
            <person name="Schmutz J."/>
            <person name="Cannon S.B."/>
            <person name="Schlueter J."/>
            <person name="Ma J."/>
            <person name="Mitros T."/>
            <person name="Nelson W."/>
            <person name="Hyten D.L."/>
            <person name="Song Q."/>
            <person name="Thelen J.J."/>
            <person name="Cheng J."/>
            <person name="Xu D."/>
            <person name="Hellsten U."/>
            <person name="May G.D."/>
            <person name="Yu Y."/>
            <person name="Sakurai T."/>
            <person name="Umezawa T."/>
            <person name="Bhattacharyya M.K."/>
            <person name="Sandhu D."/>
            <person name="Valliyodan B."/>
            <person name="Lindquist E."/>
            <person name="Peto M."/>
            <person name="Grant D."/>
            <person name="Shu S."/>
            <person name="Goodstein D."/>
            <person name="Barry K."/>
            <person name="Futrell-Griggs M."/>
            <person name="Abernathy B."/>
            <person name="Du J."/>
            <person name="Tian Z."/>
            <person name="Zhu L."/>
            <person name="Gill N."/>
            <person name="Joshi T."/>
            <person name="Libault M."/>
            <person name="Sethuraman A."/>
            <person name="Zhang X.-C."/>
            <person name="Shinozaki K."/>
            <person name="Nguyen H.T."/>
            <person name="Wing R.A."/>
            <person name="Cregan P."/>
            <person name="Specht J."/>
            <person name="Grimwood J."/>
            <person name="Rokhsar D."/>
            <person name="Stacey G."/>
            <person name="Shoemaker R.C."/>
            <person name="Jackson S.A."/>
        </authorList>
    </citation>
    <scope>NUCLEOTIDE SEQUENCE</scope>
    <source>
        <strain evidence="4">cv. Williams 82</strain>
        <tissue evidence="3">Callus</tissue>
    </source>
</reference>
<keyword evidence="2" id="KW-0812">Transmembrane</keyword>
<dbReference type="EMBL" id="CM000844">
    <property type="protein sequence ID" value="KRH29471.1"/>
    <property type="molecule type" value="Genomic_DNA"/>
</dbReference>
<name>A0A0R0HT55_SOYBN</name>
<keyword evidence="2" id="KW-1133">Transmembrane helix</keyword>
<dbReference type="AlphaFoldDB" id="A0A0R0HT55"/>
<proteinExistence type="predicted"/>
<feature type="transmembrane region" description="Helical" evidence="2">
    <location>
        <begin position="54"/>
        <end position="81"/>
    </location>
</feature>
<organism evidence="3">
    <name type="scientific">Glycine max</name>
    <name type="common">Soybean</name>
    <name type="synonym">Glycine hispida</name>
    <dbReference type="NCBI Taxonomy" id="3847"/>
    <lineage>
        <taxon>Eukaryota</taxon>
        <taxon>Viridiplantae</taxon>
        <taxon>Streptophyta</taxon>
        <taxon>Embryophyta</taxon>
        <taxon>Tracheophyta</taxon>
        <taxon>Spermatophyta</taxon>
        <taxon>Magnoliopsida</taxon>
        <taxon>eudicotyledons</taxon>
        <taxon>Gunneridae</taxon>
        <taxon>Pentapetalae</taxon>
        <taxon>rosids</taxon>
        <taxon>fabids</taxon>
        <taxon>Fabales</taxon>
        <taxon>Fabaceae</taxon>
        <taxon>Papilionoideae</taxon>
        <taxon>50 kb inversion clade</taxon>
        <taxon>NPAAA clade</taxon>
        <taxon>indigoferoid/millettioid clade</taxon>
        <taxon>Phaseoleae</taxon>
        <taxon>Glycine</taxon>
        <taxon>Glycine subgen. Soja</taxon>
    </lineage>
</organism>
<keyword evidence="5" id="KW-1185">Reference proteome</keyword>
<feature type="compositionally biased region" description="Basic and acidic residues" evidence="1">
    <location>
        <begin position="1"/>
        <end position="11"/>
    </location>
</feature>
<dbReference type="SMR" id="A0A0R0HT55"/>
<evidence type="ECO:0000313" key="4">
    <source>
        <dbReference type="EnsemblPlants" id="KRH29471"/>
    </source>
</evidence>
<feature type="region of interest" description="Disordered" evidence="1">
    <location>
        <begin position="1"/>
        <end position="48"/>
    </location>
</feature>
<dbReference type="Gramene" id="KRH29471">
    <property type="protein sequence ID" value="KRH29471"/>
    <property type="gene ID" value="GLYMA_11G118400"/>
</dbReference>
<dbReference type="InParanoid" id="A0A0R0HT55"/>
<keyword evidence="2" id="KW-0472">Membrane</keyword>
<reference evidence="3" key="3">
    <citation type="submission" date="2018-07" db="EMBL/GenBank/DDBJ databases">
        <title>WGS assembly of Glycine max.</title>
        <authorList>
            <person name="Schmutz J."/>
            <person name="Cannon S."/>
            <person name="Schlueter J."/>
            <person name="Ma J."/>
            <person name="Mitros T."/>
            <person name="Nelson W."/>
            <person name="Hyten D."/>
            <person name="Song Q."/>
            <person name="Thelen J."/>
            <person name="Cheng J."/>
            <person name="Xu D."/>
            <person name="Hellsten U."/>
            <person name="May G."/>
            <person name="Yu Y."/>
            <person name="Sakurai T."/>
            <person name="Umezawa T."/>
            <person name="Bhattacharyya M."/>
            <person name="Sandhu D."/>
            <person name="Valliyodan B."/>
            <person name="Lindquist E."/>
            <person name="Peto M."/>
            <person name="Grant D."/>
            <person name="Shu S."/>
            <person name="Goodstein D."/>
            <person name="Barry K."/>
            <person name="Futrell-Griggs M."/>
            <person name="Abernathy B."/>
            <person name="Du J."/>
            <person name="Tian Z."/>
            <person name="Zhu L."/>
            <person name="Gill N."/>
            <person name="Joshi T."/>
            <person name="Libault M."/>
            <person name="Sethuraman A."/>
            <person name="Zhang X."/>
            <person name="Shinozaki K."/>
            <person name="Nguyen H."/>
            <person name="Wing R."/>
            <person name="Cregan P."/>
            <person name="Specht J."/>
            <person name="Grimwood J."/>
            <person name="Rokhsar D."/>
            <person name="Stacey G."/>
            <person name="Shoemaker R."/>
            <person name="Jackson S."/>
        </authorList>
    </citation>
    <scope>NUCLEOTIDE SEQUENCE</scope>
    <source>
        <tissue evidence="3">Callus</tissue>
    </source>
</reference>
<reference evidence="4" key="2">
    <citation type="submission" date="2018-02" db="UniProtKB">
        <authorList>
            <consortium name="EnsemblPlants"/>
        </authorList>
    </citation>
    <scope>IDENTIFICATION</scope>
    <source>
        <strain evidence="4">Williams 82</strain>
    </source>
</reference>
<evidence type="ECO:0000313" key="3">
    <source>
        <dbReference type="EMBL" id="KRH29471.1"/>
    </source>
</evidence>
<evidence type="ECO:0000256" key="1">
    <source>
        <dbReference type="SAM" id="MobiDB-lite"/>
    </source>
</evidence>
<dbReference type="EnsemblPlants" id="KRH29471">
    <property type="protein sequence ID" value="KRH29471"/>
    <property type="gene ID" value="GLYMA_11G118400"/>
</dbReference>
<evidence type="ECO:0000256" key="2">
    <source>
        <dbReference type="SAM" id="Phobius"/>
    </source>
</evidence>
<dbReference type="Proteomes" id="UP000008827">
    <property type="component" value="Chromosome 11"/>
</dbReference>